<dbReference type="PANTHER" id="PTHR48081">
    <property type="entry name" value="AB HYDROLASE SUPERFAMILY PROTEIN C4A8.06C"/>
    <property type="match status" value="1"/>
</dbReference>
<dbReference type="EMBL" id="MIPT01000001">
    <property type="protein sequence ID" value="OHT19612.1"/>
    <property type="molecule type" value="Genomic_DNA"/>
</dbReference>
<feature type="region of interest" description="Disordered" evidence="4">
    <location>
        <begin position="1"/>
        <end position="24"/>
    </location>
</feature>
<proteinExistence type="inferred from homology"/>
<keyword evidence="7" id="KW-1185">Reference proteome</keyword>
<dbReference type="PANTHER" id="PTHR48081:SF8">
    <property type="entry name" value="ALPHA_BETA HYDROLASE FOLD-3 DOMAIN-CONTAINING PROTEIN-RELATED"/>
    <property type="match status" value="1"/>
</dbReference>
<accession>A0A1S1HCR2</accession>
<dbReference type="SUPFAM" id="SSF53474">
    <property type="entry name" value="alpha/beta-Hydrolases"/>
    <property type="match status" value="1"/>
</dbReference>
<dbReference type="Pfam" id="PF07859">
    <property type="entry name" value="Abhydrolase_3"/>
    <property type="match status" value="1"/>
</dbReference>
<evidence type="ECO:0000313" key="7">
    <source>
        <dbReference type="Proteomes" id="UP000179467"/>
    </source>
</evidence>
<feature type="active site" evidence="3">
    <location>
        <position position="180"/>
    </location>
</feature>
<organism evidence="6 7">
    <name type="scientific">Edaphosphingomonas haloaromaticamans</name>
    <dbReference type="NCBI Taxonomy" id="653954"/>
    <lineage>
        <taxon>Bacteria</taxon>
        <taxon>Pseudomonadati</taxon>
        <taxon>Pseudomonadota</taxon>
        <taxon>Alphaproteobacteria</taxon>
        <taxon>Sphingomonadales</taxon>
        <taxon>Rhizorhabdaceae</taxon>
        <taxon>Edaphosphingomonas</taxon>
    </lineage>
</organism>
<feature type="domain" description="Alpha/beta hydrolase fold-3" evidence="5">
    <location>
        <begin position="102"/>
        <end position="305"/>
    </location>
</feature>
<dbReference type="GO" id="GO:0106435">
    <property type="term" value="F:carboxylesterase activity"/>
    <property type="evidence" value="ECO:0007669"/>
    <property type="project" value="UniProtKB-EC"/>
</dbReference>
<dbReference type="InterPro" id="IPR002168">
    <property type="entry name" value="Lipase_GDXG_HIS_AS"/>
</dbReference>
<dbReference type="InterPro" id="IPR033140">
    <property type="entry name" value="Lipase_GDXG_put_SER_AS"/>
</dbReference>
<gene>
    <name evidence="6" type="primary">nlhH_1</name>
    <name evidence="6" type="ORF">BHE75_01599</name>
</gene>
<dbReference type="PROSITE" id="PS01173">
    <property type="entry name" value="LIPASE_GDXG_HIS"/>
    <property type="match status" value="1"/>
</dbReference>
<evidence type="ECO:0000259" key="5">
    <source>
        <dbReference type="Pfam" id="PF07859"/>
    </source>
</evidence>
<keyword evidence="2 6" id="KW-0378">Hydrolase</keyword>
<evidence type="ECO:0000313" key="6">
    <source>
        <dbReference type="EMBL" id="OHT19612.1"/>
    </source>
</evidence>
<evidence type="ECO:0000256" key="2">
    <source>
        <dbReference type="ARBA" id="ARBA00022801"/>
    </source>
</evidence>
<comment type="caution">
    <text evidence="6">The sequence shown here is derived from an EMBL/GenBank/DDBJ whole genome shotgun (WGS) entry which is preliminary data.</text>
</comment>
<reference evidence="6 7" key="1">
    <citation type="submission" date="2016-09" db="EMBL/GenBank/DDBJ databases">
        <title>Metabolic pathway, cell adaptation mechanisms and a novel monoxygenase revealed through proteogenomic-transcription analysis of a Sphingomonas haloaromaticamans strain degrading the fungicide ortho-phenylphenol.</title>
        <authorList>
            <person name="Perruchon C."/>
            <person name="Papadopoulou E.S."/>
            <person name="Rousidou C."/>
            <person name="Vasileiadis S."/>
            <person name="Tanou G."/>
            <person name="Amoutzias G."/>
            <person name="Molassiotis A."/>
            <person name="Karpouzas D.G."/>
        </authorList>
    </citation>
    <scope>NUCLEOTIDE SEQUENCE [LARGE SCALE GENOMIC DNA]</scope>
    <source>
        <strain evidence="6 7">P3</strain>
    </source>
</reference>
<dbReference type="AlphaFoldDB" id="A0A1S1HCR2"/>
<feature type="compositionally biased region" description="Basic and acidic residues" evidence="4">
    <location>
        <begin position="13"/>
        <end position="24"/>
    </location>
</feature>
<evidence type="ECO:0000256" key="3">
    <source>
        <dbReference type="PROSITE-ProRule" id="PRU10038"/>
    </source>
</evidence>
<name>A0A1S1HCR2_9SPHN</name>
<dbReference type="PROSITE" id="PS01174">
    <property type="entry name" value="LIPASE_GDXG_SER"/>
    <property type="match status" value="1"/>
</dbReference>
<dbReference type="InterPro" id="IPR050300">
    <property type="entry name" value="GDXG_lipolytic_enzyme"/>
</dbReference>
<dbReference type="InterPro" id="IPR029058">
    <property type="entry name" value="AB_hydrolase_fold"/>
</dbReference>
<dbReference type="Proteomes" id="UP000179467">
    <property type="component" value="Unassembled WGS sequence"/>
</dbReference>
<evidence type="ECO:0000256" key="1">
    <source>
        <dbReference type="ARBA" id="ARBA00010515"/>
    </source>
</evidence>
<protein>
    <submittedName>
        <fullName evidence="6">Carboxylesterase NlhH</fullName>
        <ecNumber evidence="6">3.1.1.1</ecNumber>
    </submittedName>
</protein>
<dbReference type="EC" id="3.1.1.1" evidence="6"/>
<feature type="compositionally biased region" description="Pro residues" evidence="4">
    <location>
        <begin position="1"/>
        <end position="10"/>
    </location>
</feature>
<sequence>MTGPSVPPARRPAKADRVPERPPVRPDVRAMLDYIATAPIPRLHEMTPADARELMKTGRDLIDLPVGELAVKRDFAIPGPHGADIPARLYDARATRAPGPLMIFFHGGGFVLGSLDSHDPLCAEIARALDMPVIAVDYRLAPEHPWPAAPDDAEAAARWIAANPPETGRIATGLVLAGDSAGGTLTIVTTLALRDAPAAVPVLAQWPIYPAADPGGRYYSYRDFSDGYYLDSALLTWFHESYGADLAHWRASPIKADHAGTPPTLVVTAGLDPLRDSGRAYAAALVQAGVPTVYREARGNIHGFMNMRRAIPSSQDDLAGCLAALAAIVAEAEAGRAMLEKAA</sequence>
<dbReference type="Gene3D" id="3.40.50.1820">
    <property type="entry name" value="alpha/beta hydrolase"/>
    <property type="match status" value="1"/>
</dbReference>
<comment type="similarity">
    <text evidence="1">Belongs to the 'GDXG' lipolytic enzyme family.</text>
</comment>
<dbReference type="InterPro" id="IPR013094">
    <property type="entry name" value="AB_hydrolase_3"/>
</dbReference>
<evidence type="ECO:0000256" key="4">
    <source>
        <dbReference type="SAM" id="MobiDB-lite"/>
    </source>
</evidence>